<dbReference type="PROSITE" id="PS50164">
    <property type="entry name" value="GIY_YIG"/>
    <property type="match status" value="1"/>
</dbReference>
<dbReference type="EMBL" id="CALNXJ010000012">
    <property type="protein sequence ID" value="CAH3110115.1"/>
    <property type="molecule type" value="Genomic_DNA"/>
</dbReference>
<dbReference type="AlphaFoldDB" id="A0AAU9WH17"/>
<name>A0AAU9WH17_9CNID</name>
<protein>
    <recommendedName>
        <fullName evidence="1">GIY-YIG domain-containing protein</fullName>
    </recommendedName>
</protein>
<dbReference type="InterPro" id="IPR000305">
    <property type="entry name" value="GIY-YIG_endonuc"/>
</dbReference>
<evidence type="ECO:0000313" key="2">
    <source>
        <dbReference type="EMBL" id="CAH3110115.1"/>
    </source>
</evidence>
<evidence type="ECO:0000313" key="3">
    <source>
        <dbReference type="Proteomes" id="UP001159428"/>
    </source>
</evidence>
<proteinExistence type="predicted"/>
<dbReference type="PANTHER" id="PTHR21301:SF10">
    <property type="entry name" value="REVERSE TRANSCRIPTASE DOMAIN-CONTAINING PROTEIN"/>
    <property type="match status" value="1"/>
</dbReference>
<sequence>MTKVSGPSNIFFDQRTVKELSSETLLRLAELVLTLNCFSFGGNHYKQTNGVAMGTKMGPSYANLFVVFTTKLQIHIVTCCIHPHILPTSFQTNDQSGTFKCARSRCKTCPFIHNVEKISGPKRSIKIIDHFACTSANVIYCKTCTYCNKLYIGETGRRLGDRFREHLRDVERNDKDASKPVARHF</sequence>
<dbReference type="InterPro" id="IPR035901">
    <property type="entry name" value="GIY-YIG_endonuc_sf"/>
</dbReference>
<gene>
    <name evidence="2" type="ORF">PMEA_00004203</name>
</gene>
<comment type="caution">
    <text evidence="2">The sequence shown here is derived from an EMBL/GenBank/DDBJ whole genome shotgun (WGS) entry which is preliminary data.</text>
</comment>
<dbReference type="Proteomes" id="UP001159428">
    <property type="component" value="Unassembled WGS sequence"/>
</dbReference>
<feature type="domain" description="GIY-YIG" evidence="1">
    <location>
        <begin position="135"/>
        <end position="185"/>
    </location>
</feature>
<reference evidence="2 3" key="1">
    <citation type="submission" date="2022-05" db="EMBL/GenBank/DDBJ databases">
        <authorList>
            <consortium name="Genoscope - CEA"/>
            <person name="William W."/>
        </authorList>
    </citation>
    <scope>NUCLEOTIDE SEQUENCE [LARGE SCALE GENOMIC DNA]</scope>
</reference>
<dbReference type="Gene3D" id="3.40.1440.10">
    <property type="entry name" value="GIY-YIG endonuclease"/>
    <property type="match status" value="1"/>
</dbReference>
<dbReference type="PANTHER" id="PTHR21301">
    <property type="entry name" value="REVERSE TRANSCRIPTASE"/>
    <property type="match status" value="1"/>
</dbReference>
<accession>A0AAU9WH17</accession>
<feature type="non-terminal residue" evidence="2">
    <location>
        <position position="185"/>
    </location>
</feature>
<organism evidence="2 3">
    <name type="scientific">Pocillopora meandrina</name>
    <dbReference type="NCBI Taxonomy" id="46732"/>
    <lineage>
        <taxon>Eukaryota</taxon>
        <taxon>Metazoa</taxon>
        <taxon>Cnidaria</taxon>
        <taxon>Anthozoa</taxon>
        <taxon>Hexacorallia</taxon>
        <taxon>Scleractinia</taxon>
        <taxon>Astrocoeniina</taxon>
        <taxon>Pocilloporidae</taxon>
        <taxon>Pocillopora</taxon>
    </lineage>
</organism>
<keyword evidence="3" id="KW-1185">Reference proteome</keyword>
<evidence type="ECO:0000259" key="1">
    <source>
        <dbReference type="PROSITE" id="PS50164"/>
    </source>
</evidence>